<organism evidence="3 4">
    <name type="scientific">Cellvibrio fibrivorans</name>
    <dbReference type="NCBI Taxonomy" id="126350"/>
    <lineage>
        <taxon>Bacteria</taxon>
        <taxon>Pseudomonadati</taxon>
        <taxon>Pseudomonadota</taxon>
        <taxon>Gammaproteobacteria</taxon>
        <taxon>Cellvibrionales</taxon>
        <taxon>Cellvibrionaceae</taxon>
        <taxon>Cellvibrio</taxon>
    </lineage>
</organism>
<gene>
    <name evidence="3" type="ORF">J2X05_004239</name>
</gene>
<feature type="region of interest" description="Disordered" evidence="1">
    <location>
        <begin position="194"/>
        <end position="237"/>
    </location>
</feature>
<feature type="transmembrane region" description="Helical" evidence="2">
    <location>
        <begin position="72"/>
        <end position="96"/>
    </location>
</feature>
<sequence length="349" mass="35875">METQFAQRPDNNYREGIISTQPENNSAVAWCAVFAGAVASAALSLILLLLGTGFGLTLVSPWSSEGISSTSFGVSSIVGITLISVAASALGGYLAGRLRTRWLNTHNDEVYFRDTAHGFLSWAVATLGTAALLTSVISGIMGSGVKAGAAVAGGAATAATSAIASGTAAALASDNSEGDTTLPYLLDTLLRKDPNTAADTSPQQPVTSPDPVDGAPATEPAPAPAPAPAPQANENTTAAENDAAKGELMRIFVHAVATDSLPQNDVEYAGQLVAQVTGTDQQTAEKRVADSFNTLREKLDEAETAALAAADKAREVTAYTSLWLFISLLSGAFIASLMAIYGGRQRDLN</sequence>
<evidence type="ECO:0008006" key="5">
    <source>
        <dbReference type="Google" id="ProtNLM"/>
    </source>
</evidence>
<name>A0ABU1V4D8_9GAMM</name>
<dbReference type="RefSeq" id="WP_310076271.1">
    <property type="nucleotide sequence ID" value="NZ_JAVDVX010000012.1"/>
</dbReference>
<comment type="caution">
    <text evidence="3">The sequence shown here is derived from an EMBL/GenBank/DDBJ whole genome shotgun (WGS) entry which is preliminary data.</text>
</comment>
<feature type="compositionally biased region" description="Polar residues" evidence="1">
    <location>
        <begin position="197"/>
        <end position="207"/>
    </location>
</feature>
<protein>
    <recommendedName>
        <fullName evidence="5">Transmembrane protein</fullName>
    </recommendedName>
</protein>
<feature type="transmembrane region" description="Helical" evidence="2">
    <location>
        <begin position="116"/>
        <end position="137"/>
    </location>
</feature>
<evidence type="ECO:0000313" key="3">
    <source>
        <dbReference type="EMBL" id="MDR7092198.1"/>
    </source>
</evidence>
<keyword evidence="2" id="KW-0812">Transmembrane</keyword>
<feature type="transmembrane region" description="Helical" evidence="2">
    <location>
        <begin position="27"/>
        <end position="60"/>
    </location>
</feature>
<keyword evidence="4" id="KW-1185">Reference proteome</keyword>
<dbReference type="EMBL" id="JAVDVX010000012">
    <property type="protein sequence ID" value="MDR7092198.1"/>
    <property type="molecule type" value="Genomic_DNA"/>
</dbReference>
<evidence type="ECO:0000313" key="4">
    <source>
        <dbReference type="Proteomes" id="UP001253595"/>
    </source>
</evidence>
<accession>A0ABU1V4D8</accession>
<reference evidence="3 4" key="1">
    <citation type="submission" date="2023-07" db="EMBL/GenBank/DDBJ databases">
        <title>Sorghum-associated microbial communities from plants grown in Nebraska, USA.</title>
        <authorList>
            <person name="Schachtman D."/>
        </authorList>
    </citation>
    <scope>NUCLEOTIDE SEQUENCE [LARGE SCALE GENOMIC DNA]</scope>
    <source>
        <strain evidence="3 4">BE190</strain>
    </source>
</reference>
<feature type="compositionally biased region" description="Pro residues" evidence="1">
    <location>
        <begin position="219"/>
        <end position="229"/>
    </location>
</feature>
<proteinExistence type="predicted"/>
<evidence type="ECO:0000256" key="1">
    <source>
        <dbReference type="SAM" id="MobiDB-lite"/>
    </source>
</evidence>
<feature type="transmembrane region" description="Helical" evidence="2">
    <location>
        <begin position="322"/>
        <end position="341"/>
    </location>
</feature>
<keyword evidence="2" id="KW-0472">Membrane</keyword>
<dbReference type="Proteomes" id="UP001253595">
    <property type="component" value="Unassembled WGS sequence"/>
</dbReference>
<keyword evidence="2" id="KW-1133">Transmembrane helix</keyword>
<evidence type="ECO:0000256" key="2">
    <source>
        <dbReference type="SAM" id="Phobius"/>
    </source>
</evidence>